<evidence type="ECO:0000313" key="3">
    <source>
        <dbReference type="Proteomes" id="UP000007967"/>
    </source>
</evidence>
<proteinExistence type="predicted"/>
<sequence length="80" mass="8700">MAKFRKKSTGQEVQGGHSTGASGSSQEKHQRGDQRRIQDQQGTKAKQKSGMFNKNTRSGREAAAANKAAQEAQKKKGRGR</sequence>
<organism evidence="2 3">
    <name type="scientific">Kribbella flavida (strain DSM 17836 / JCM 10339 / NBRC 14399)</name>
    <dbReference type="NCBI Taxonomy" id="479435"/>
    <lineage>
        <taxon>Bacteria</taxon>
        <taxon>Bacillati</taxon>
        <taxon>Actinomycetota</taxon>
        <taxon>Actinomycetes</taxon>
        <taxon>Propionibacteriales</taxon>
        <taxon>Kribbellaceae</taxon>
        <taxon>Kribbella</taxon>
    </lineage>
</organism>
<protein>
    <submittedName>
        <fullName evidence="2">Uncharacterized protein</fullName>
    </submittedName>
</protein>
<name>D2PSW9_KRIFD</name>
<keyword evidence="3" id="KW-1185">Reference proteome</keyword>
<gene>
    <name evidence="2" type="ordered locus">Kfla_6018</name>
</gene>
<dbReference type="RefSeq" id="WP_012923575.1">
    <property type="nucleotide sequence ID" value="NC_013729.1"/>
</dbReference>
<evidence type="ECO:0000313" key="2">
    <source>
        <dbReference type="EMBL" id="ADB35021.1"/>
    </source>
</evidence>
<dbReference type="KEGG" id="kfl:Kfla_6018"/>
<dbReference type="EMBL" id="CP001736">
    <property type="protein sequence ID" value="ADB35021.1"/>
    <property type="molecule type" value="Genomic_DNA"/>
</dbReference>
<accession>D2PSW9</accession>
<reference evidence="2 3" key="2">
    <citation type="journal article" date="2010" name="Stand. Genomic Sci.">
        <title>Complete genome sequence of Kribbella flavida type strain (IFO 14399).</title>
        <authorList>
            <person name="Pukall R."/>
            <person name="Lapidus A."/>
            <person name="Glavina Del Rio T."/>
            <person name="Copeland A."/>
            <person name="Tice H."/>
            <person name="Cheng J.-F."/>
            <person name="Lucas S."/>
            <person name="Chen F."/>
            <person name="Nolan M."/>
            <person name="LaButti K."/>
            <person name="Pati A."/>
            <person name="Ivanova N."/>
            <person name="Mavrommatis K."/>
            <person name="Mikhailova N."/>
            <person name="Pitluck S."/>
            <person name="Bruce D."/>
            <person name="Goodwin L."/>
            <person name="Land M."/>
            <person name="Hauser L."/>
            <person name="Chang Y.-J."/>
            <person name="Jeffries C.D."/>
            <person name="Chen A."/>
            <person name="Palaniappan K."/>
            <person name="Chain P."/>
            <person name="Rohde M."/>
            <person name="Goeker M."/>
            <person name="Bristow J."/>
            <person name="Eisen J.A."/>
            <person name="Markowitz V."/>
            <person name="Hugenholtz P."/>
            <person name="Kyrpides N.C."/>
            <person name="Klenk H.-P."/>
            <person name="Brettin T."/>
        </authorList>
    </citation>
    <scope>NUCLEOTIDE SEQUENCE [LARGE SCALE GENOMIC DNA]</scope>
    <source>
        <strain evidence="3">DSM 17836 / JCM 10339 / NBRC 14399</strain>
    </source>
</reference>
<dbReference type="Proteomes" id="UP000007967">
    <property type="component" value="Chromosome"/>
</dbReference>
<feature type="compositionally biased region" description="Low complexity" evidence="1">
    <location>
        <begin position="61"/>
        <end position="71"/>
    </location>
</feature>
<dbReference type="STRING" id="479435.Kfla_6018"/>
<reference evidence="3" key="1">
    <citation type="submission" date="2009-09" db="EMBL/GenBank/DDBJ databases">
        <title>The complete genome of Kribbella flavida DSM 17836.</title>
        <authorList>
            <consortium name="US DOE Joint Genome Institute (JGI-PGF)"/>
            <person name="Lucas S."/>
            <person name="Copeland A."/>
            <person name="Lapidus A."/>
            <person name="Glavina del Rio T."/>
            <person name="Dalin E."/>
            <person name="Tice H."/>
            <person name="Bruce D."/>
            <person name="Goodwin L."/>
            <person name="Pitluck S."/>
            <person name="Kyrpides N."/>
            <person name="Mavromatis K."/>
            <person name="Ivanova N."/>
            <person name="Saunders E."/>
            <person name="Brettin T."/>
            <person name="Detter J.C."/>
            <person name="Han C."/>
            <person name="Larimer F."/>
            <person name="Land M."/>
            <person name="Hauser L."/>
            <person name="Markowitz V."/>
            <person name="Cheng J.-F."/>
            <person name="Hugenholtz P."/>
            <person name="Woyke T."/>
            <person name="Wu D."/>
            <person name="Pukall R."/>
            <person name="Klenk H.-P."/>
            <person name="Eisen J.A."/>
        </authorList>
    </citation>
    <scope>NUCLEOTIDE SEQUENCE [LARGE SCALE GENOMIC DNA]</scope>
    <source>
        <strain evidence="3">DSM 17836 / JCM 10339 / NBRC 14399</strain>
    </source>
</reference>
<feature type="region of interest" description="Disordered" evidence="1">
    <location>
        <begin position="1"/>
        <end position="80"/>
    </location>
</feature>
<evidence type="ECO:0000256" key="1">
    <source>
        <dbReference type="SAM" id="MobiDB-lite"/>
    </source>
</evidence>
<feature type="compositionally biased region" description="Basic and acidic residues" evidence="1">
    <location>
        <begin position="26"/>
        <end position="38"/>
    </location>
</feature>
<dbReference type="HOGENOM" id="CLU_2585135_0_0_11"/>
<dbReference type="AlphaFoldDB" id="D2PSW9"/>